<evidence type="ECO:0000256" key="2">
    <source>
        <dbReference type="ARBA" id="ARBA00023015"/>
    </source>
</evidence>
<dbReference type="RefSeq" id="WP_228112337.1">
    <property type="nucleotide sequence ID" value="NZ_CATKVV010000004.1"/>
</dbReference>
<dbReference type="GO" id="GO:0003677">
    <property type="term" value="F:DNA binding"/>
    <property type="evidence" value="ECO:0007669"/>
    <property type="project" value="InterPro"/>
</dbReference>
<feature type="domain" description="RNA polymerase sigma-70 region 2" evidence="5">
    <location>
        <begin position="12"/>
        <end position="74"/>
    </location>
</feature>
<keyword evidence="4" id="KW-0804">Transcription</keyword>
<accession>A0AAP2U4U7</accession>
<dbReference type="SUPFAM" id="SSF88946">
    <property type="entry name" value="Sigma2 domain of RNA polymerase sigma factors"/>
    <property type="match status" value="1"/>
</dbReference>
<feature type="domain" description="RNA polymerase sigma factor 70 region 4 type 2" evidence="6">
    <location>
        <begin position="112"/>
        <end position="155"/>
    </location>
</feature>
<evidence type="ECO:0000313" key="9">
    <source>
        <dbReference type="Proteomes" id="UP001204486"/>
    </source>
</evidence>
<dbReference type="InterPro" id="IPR013324">
    <property type="entry name" value="RNA_pol_sigma_r3/r4-like"/>
</dbReference>
<dbReference type="Proteomes" id="UP001209074">
    <property type="component" value="Unassembled WGS sequence"/>
</dbReference>
<dbReference type="EMBL" id="JANDWN010000006">
    <property type="protein sequence ID" value="MCP9599086.1"/>
    <property type="molecule type" value="Genomic_DNA"/>
</dbReference>
<dbReference type="NCBIfam" id="TIGR02937">
    <property type="entry name" value="sigma70-ECF"/>
    <property type="match status" value="1"/>
</dbReference>
<keyword evidence="2" id="KW-0805">Transcription regulation</keyword>
<evidence type="ECO:0000313" key="7">
    <source>
        <dbReference type="EMBL" id="MCP9599086.1"/>
    </source>
</evidence>
<evidence type="ECO:0000256" key="1">
    <source>
        <dbReference type="ARBA" id="ARBA00010641"/>
    </source>
</evidence>
<evidence type="ECO:0000256" key="4">
    <source>
        <dbReference type="ARBA" id="ARBA00023163"/>
    </source>
</evidence>
<dbReference type="PANTHER" id="PTHR43133:SF46">
    <property type="entry name" value="RNA POLYMERASE SIGMA-70 FACTOR ECF SUBFAMILY"/>
    <property type="match status" value="1"/>
</dbReference>
<dbReference type="Pfam" id="PF04542">
    <property type="entry name" value="Sigma70_r2"/>
    <property type="match status" value="1"/>
</dbReference>
<evidence type="ECO:0000259" key="5">
    <source>
        <dbReference type="Pfam" id="PF04542"/>
    </source>
</evidence>
<dbReference type="InterPro" id="IPR036388">
    <property type="entry name" value="WH-like_DNA-bd_sf"/>
</dbReference>
<reference evidence="7" key="1">
    <citation type="submission" date="2022-07" db="EMBL/GenBank/DDBJ databases">
        <title>Prevotella copri.</title>
        <authorList>
            <person name="Yang C."/>
        </authorList>
    </citation>
    <scope>NUCLEOTIDE SEQUENCE</scope>
    <source>
        <strain evidence="7">HF1476</strain>
    </source>
</reference>
<comment type="caution">
    <text evidence="7">The sequence shown here is derived from an EMBL/GenBank/DDBJ whole genome shotgun (WGS) entry which is preliminary data.</text>
</comment>
<dbReference type="InterPro" id="IPR007627">
    <property type="entry name" value="RNA_pol_sigma70_r2"/>
</dbReference>
<dbReference type="Gene3D" id="1.10.10.10">
    <property type="entry name" value="Winged helix-like DNA-binding domain superfamily/Winged helix DNA-binding domain"/>
    <property type="match status" value="1"/>
</dbReference>
<dbReference type="EMBL" id="JAPDUS010000007">
    <property type="protein sequence ID" value="MCW4092969.1"/>
    <property type="molecule type" value="Genomic_DNA"/>
</dbReference>
<dbReference type="GO" id="GO:0006352">
    <property type="term" value="P:DNA-templated transcription initiation"/>
    <property type="evidence" value="ECO:0007669"/>
    <property type="project" value="InterPro"/>
</dbReference>
<gene>
    <name evidence="7" type="ORF">NNC55_03795</name>
    <name evidence="8" type="ORF">ONT05_05215</name>
</gene>
<dbReference type="Gene3D" id="1.10.1740.10">
    <property type="match status" value="1"/>
</dbReference>
<organism evidence="7 9">
    <name type="scientific">Segatella copri</name>
    <dbReference type="NCBI Taxonomy" id="165179"/>
    <lineage>
        <taxon>Bacteria</taxon>
        <taxon>Pseudomonadati</taxon>
        <taxon>Bacteroidota</taxon>
        <taxon>Bacteroidia</taxon>
        <taxon>Bacteroidales</taxon>
        <taxon>Prevotellaceae</taxon>
        <taxon>Segatella</taxon>
    </lineage>
</organism>
<dbReference type="SUPFAM" id="SSF88659">
    <property type="entry name" value="Sigma3 and sigma4 domains of RNA polymerase sigma factors"/>
    <property type="match status" value="1"/>
</dbReference>
<dbReference type="AlphaFoldDB" id="A0AAP2U4U7"/>
<comment type="similarity">
    <text evidence="1">Belongs to the sigma-70 factor family. ECF subfamily.</text>
</comment>
<evidence type="ECO:0000259" key="6">
    <source>
        <dbReference type="Pfam" id="PF08281"/>
    </source>
</evidence>
<evidence type="ECO:0000313" key="8">
    <source>
        <dbReference type="EMBL" id="MCW4092969.1"/>
    </source>
</evidence>
<dbReference type="PANTHER" id="PTHR43133">
    <property type="entry name" value="RNA POLYMERASE ECF-TYPE SIGMA FACTO"/>
    <property type="match status" value="1"/>
</dbReference>
<dbReference type="InterPro" id="IPR039425">
    <property type="entry name" value="RNA_pol_sigma-70-like"/>
</dbReference>
<dbReference type="InterPro" id="IPR014284">
    <property type="entry name" value="RNA_pol_sigma-70_dom"/>
</dbReference>
<dbReference type="InterPro" id="IPR013325">
    <property type="entry name" value="RNA_pol_sigma_r2"/>
</dbReference>
<evidence type="ECO:0000256" key="3">
    <source>
        <dbReference type="ARBA" id="ARBA00023082"/>
    </source>
</evidence>
<keyword evidence="3" id="KW-0731">Sigma factor</keyword>
<sequence length="163" mass="19325">MTEENEQRMERLFHDHYEQMYRFAFALLHDNEEARDVVSDVFSRLWDKQLVPDRAYLMRSVKNACINLIARKKRDERLKRLLPLSEEKLTEEEPSRLEERWQAAVDCIDHDLTDQTASVIRLCYREGMSYKDTAEELGISVSAVNKHIVKGLRTLREKLKGKQ</sequence>
<dbReference type="Proteomes" id="UP001204486">
    <property type="component" value="Unassembled WGS sequence"/>
</dbReference>
<name>A0AAP2U4U7_9BACT</name>
<dbReference type="InterPro" id="IPR013249">
    <property type="entry name" value="RNA_pol_sigma70_r4_t2"/>
</dbReference>
<reference evidence="8" key="2">
    <citation type="submission" date="2022-11" db="EMBL/GenBank/DDBJ databases">
        <title>Genomic repertoires linked with pathogenic potency of arthritogenic Prevotella copri isolated from the gut of rheumatoid arthritis patients.</title>
        <authorList>
            <person name="Nii T."/>
            <person name="Maeda Y."/>
            <person name="Motooka D."/>
            <person name="Naito M."/>
            <person name="Matsumoto Y."/>
            <person name="Ogawa T."/>
            <person name="Oguro-Igashira E."/>
            <person name="Kishikawa T."/>
            <person name="Yamashita M."/>
            <person name="Koizumi S."/>
            <person name="Kurakawa T."/>
            <person name="Okumura R."/>
            <person name="Kayama H."/>
            <person name="Murakami M."/>
            <person name="Sakaguchi T."/>
            <person name="Das B."/>
            <person name="Nakamura S."/>
            <person name="Okada Y."/>
            <person name="Kumanogoh A."/>
            <person name="Takeda K."/>
        </authorList>
    </citation>
    <scope>NUCLEOTIDE SEQUENCE</scope>
    <source>
        <strain evidence="8">N016-13</strain>
    </source>
</reference>
<proteinExistence type="inferred from homology"/>
<protein>
    <submittedName>
        <fullName evidence="7">Sigma-70 family RNA polymerase sigma factor</fullName>
    </submittedName>
</protein>
<dbReference type="Pfam" id="PF08281">
    <property type="entry name" value="Sigma70_r4_2"/>
    <property type="match status" value="1"/>
</dbReference>
<dbReference type="GO" id="GO:0016987">
    <property type="term" value="F:sigma factor activity"/>
    <property type="evidence" value="ECO:0007669"/>
    <property type="project" value="UniProtKB-KW"/>
</dbReference>